<gene>
    <name evidence="2" type="ORF">LAL4801_02804</name>
</gene>
<protein>
    <submittedName>
        <fullName evidence="2">Uncharacterized protein</fullName>
    </submittedName>
</protein>
<feature type="signal peptide" evidence="1">
    <location>
        <begin position="1"/>
        <end position="34"/>
    </location>
</feature>
<name>A0A0M6Y5T7_9HYPH</name>
<dbReference type="AlphaFoldDB" id="A0A0M6Y5T7"/>
<evidence type="ECO:0000313" key="2">
    <source>
        <dbReference type="EMBL" id="CTQ44361.1"/>
    </source>
</evidence>
<feature type="chain" id="PRO_5005807591" evidence="1">
    <location>
        <begin position="35"/>
        <end position="204"/>
    </location>
</feature>
<evidence type="ECO:0000256" key="1">
    <source>
        <dbReference type="SAM" id="SignalP"/>
    </source>
</evidence>
<dbReference type="Proteomes" id="UP000048926">
    <property type="component" value="Unassembled WGS sequence"/>
</dbReference>
<reference evidence="3" key="1">
    <citation type="submission" date="2015-07" db="EMBL/GenBank/DDBJ databases">
        <authorList>
            <person name="Rodrigo-Torres Lidia"/>
            <person name="Arahal R.David."/>
        </authorList>
    </citation>
    <scope>NUCLEOTIDE SEQUENCE [LARGE SCALE GENOMIC DNA]</scope>
    <source>
        <strain evidence="3">CECT 4801</strain>
    </source>
</reference>
<dbReference type="RefSeq" id="WP_145903630.1">
    <property type="nucleotide sequence ID" value="NZ_CXST01000002.1"/>
</dbReference>
<sequence length="204" mass="22221">MSVLSSCGANPRVRARTLLIALFLTAFGTASSFADPLDRFNPATTDPNLFRLAVRHPDRMKVPDGAATVHVVLSDKETGRVVQEKRIELQRTTTGEQAAEVRAEAPENVVTVYRIPAKQVAELRALQAKYLAMPQSRQQTIGGSLSIDVTGCKLDAADTGEMLISTYLKTSELETFVALAENFDLRNTQASSRNDLENSIPPCS</sequence>
<keyword evidence="1" id="KW-0732">Signal</keyword>
<evidence type="ECO:0000313" key="3">
    <source>
        <dbReference type="Proteomes" id="UP000048926"/>
    </source>
</evidence>
<accession>A0A0M6Y5T7</accession>
<dbReference type="STRING" id="187304.B0E33_09250"/>
<organism evidence="2 3">
    <name type="scientific">Roseibium aggregatum</name>
    <dbReference type="NCBI Taxonomy" id="187304"/>
    <lineage>
        <taxon>Bacteria</taxon>
        <taxon>Pseudomonadati</taxon>
        <taxon>Pseudomonadota</taxon>
        <taxon>Alphaproteobacteria</taxon>
        <taxon>Hyphomicrobiales</taxon>
        <taxon>Stappiaceae</taxon>
        <taxon>Roseibium</taxon>
    </lineage>
</organism>
<dbReference type="EMBL" id="CXST01000002">
    <property type="protein sequence ID" value="CTQ44361.1"/>
    <property type="molecule type" value="Genomic_DNA"/>
</dbReference>
<keyword evidence="3" id="KW-1185">Reference proteome</keyword>
<proteinExistence type="predicted"/>
<dbReference type="OrthoDB" id="7678736at2"/>